<dbReference type="Pfam" id="PF00378">
    <property type="entry name" value="ECH_1"/>
    <property type="match status" value="1"/>
</dbReference>
<dbReference type="EMBL" id="BMLF01000005">
    <property type="protein sequence ID" value="GGM13788.1"/>
    <property type="molecule type" value="Genomic_DNA"/>
</dbReference>
<dbReference type="InterPro" id="IPR014748">
    <property type="entry name" value="Enoyl-CoA_hydra_C"/>
</dbReference>
<evidence type="ECO:0000313" key="2">
    <source>
        <dbReference type="EMBL" id="GGM13788.1"/>
    </source>
</evidence>
<name>A0A917T8E3_9RHOB</name>
<dbReference type="Proteomes" id="UP000649829">
    <property type="component" value="Unassembled WGS sequence"/>
</dbReference>
<dbReference type="GO" id="GO:0008300">
    <property type="term" value="P:isoprenoid catabolic process"/>
    <property type="evidence" value="ECO:0007669"/>
    <property type="project" value="TreeGrafter"/>
</dbReference>
<dbReference type="PANTHER" id="PTHR42964:SF1">
    <property type="entry name" value="POLYKETIDE BIOSYNTHESIS ENOYL-COA HYDRATASE PKSH-RELATED"/>
    <property type="match status" value="1"/>
</dbReference>
<dbReference type="SUPFAM" id="SSF52096">
    <property type="entry name" value="ClpP/crotonase"/>
    <property type="match status" value="1"/>
</dbReference>
<dbReference type="InterPro" id="IPR051683">
    <property type="entry name" value="Enoyl-CoA_Hydratase/Isomerase"/>
</dbReference>
<dbReference type="GO" id="GO:0003824">
    <property type="term" value="F:catalytic activity"/>
    <property type="evidence" value="ECO:0007669"/>
    <property type="project" value="UniProtKB-ARBA"/>
</dbReference>
<dbReference type="InterPro" id="IPR001753">
    <property type="entry name" value="Enoyl-CoA_hydra/iso"/>
</dbReference>
<dbReference type="AlphaFoldDB" id="A0A917T8E3"/>
<dbReference type="Gene3D" id="1.10.12.10">
    <property type="entry name" value="Lyase 2-enoyl-coa Hydratase, Chain A, domain 2"/>
    <property type="match status" value="1"/>
</dbReference>
<sequence>MQGGASEMTESVVQSQALGKEVRITIRRPDNRNALNREVADGIMAAICAAERDSDCRVIVLTGEGERAFCAGGDIKAGADGGPFVQDPADPDHFAGRLFETIQACRKPTIARINGVAMGAGAGIICACDLAVMADHARIGTPEVKVGLFPMTIVPPMIRVLPRRRLMEMFITGVPLTAEEALQFNLVNYVTDAAGLDDKVAELVAQIAAQSPSAIRLGKYACHAMEDMTYPQQMRFAETLLPRVAQTEDAREGFDAFIAKRKPEWTGR</sequence>
<dbReference type="PANTHER" id="PTHR42964">
    <property type="entry name" value="ENOYL-COA HYDRATASE"/>
    <property type="match status" value="1"/>
</dbReference>
<proteinExistence type="inferred from homology"/>
<evidence type="ECO:0000313" key="3">
    <source>
        <dbReference type="Proteomes" id="UP000649829"/>
    </source>
</evidence>
<evidence type="ECO:0000256" key="1">
    <source>
        <dbReference type="ARBA" id="ARBA00005254"/>
    </source>
</evidence>
<comment type="caution">
    <text evidence="2">The sequence shown here is derived from an EMBL/GenBank/DDBJ whole genome shotgun (WGS) entry which is preliminary data.</text>
</comment>
<protein>
    <submittedName>
        <fullName evidence="2">Enoyl-CoA hydratase</fullName>
    </submittedName>
</protein>
<dbReference type="Gene3D" id="3.90.226.10">
    <property type="entry name" value="2-enoyl-CoA Hydratase, Chain A, domain 1"/>
    <property type="match status" value="1"/>
</dbReference>
<dbReference type="CDD" id="cd06558">
    <property type="entry name" value="crotonase-like"/>
    <property type="match status" value="1"/>
</dbReference>
<reference evidence="2" key="1">
    <citation type="journal article" date="2014" name="Int. J. Syst. Evol. Microbiol.">
        <title>Complete genome sequence of Corynebacterium casei LMG S-19264T (=DSM 44701T), isolated from a smear-ripened cheese.</title>
        <authorList>
            <consortium name="US DOE Joint Genome Institute (JGI-PGF)"/>
            <person name="Walter F."/>
            <person name="Albersmeier A."/>
            <person name="Kalinowski J."/>
            <person name="Ruckert C."/>
        </authorList>
    </citation>
    <scope>NUCLEOTIDE SEQUENCE</scope>
    <source>
        <strain evidence="2">CGMCC 1.6293</strain>
    </source>
</reference>
<dbReference type="InterPro" id="IPR029045">
    <property type="entry name" value="ClpP/crotonase-like_dom_sf"/>
</dbReference>
<accession>A0A917T8E3</accession>
<reference evidence="2" key="2">
    <citation type="submission" date="2020-09" db="EMBL/GenBank/DDBJ databases">
        <authorList>
            <person name="Sun Q."/>
            <person name="Zhou Y."/>
        </authorList>
    </citation>
    <scope>NUCLEOTIDE SEQUENCE</scope>
    <source>
        <strain evidence="2">CGMCC 1.6293</strain>
    </source>
</reference>
<keyword evidence="3" id="KW-1185">Reference proteome</keyword>
<gene>
    <name evidence="2" type="ORF">GCM10011534_39710</name>
</gene>
<comment type="similarity">
    <text evidence="1">Belongs to the enoyl-CoA hydratase/isomerase family.</text>
</comment>
<organism evidence="2 3">
    <name type="scientific">Pseudooceanicola nanhaiensis</name>
    <dbReference type="NCBI Taxonomy" id="375761"/>
    <lineage>
        <taxon>Bacteria</taxon>
        <taxon>Pseudomonadati</taxon>
        <taxon>Pseudomonadota</taxon>
        <taxon>Alphaproteobacteria</taxon>
        <taxon>Rhodobacterales</taxon>
        <taxon>Paracoccaceae</taxon>
        <taxon>Pseudooceanicola</taxon>
    </lineage>
</organism>